<organism evidence="2 3">
    <name type="scientific">Volucribacter psittacicida</name>
    <dbReference type="NCBI Taxonomy" id="203482"/>
    <lineage>
        <taxon>Bacteria</taxon>
        <taxon>Pseudomonadati</taxon>
        <taxon>Pseudomonadota</taxon>
        <taxon>Gammaproteobacteria</taxon>
        <taxon>Pasteurellales</taxon>
        <taxon>Pasteurellaceae</taxon>
        <taxon>Volucribacter</taxon>
    </lineage>
</organism>
<feature type="transmembrane region" description="Helical" evidence="1">
    <location>
        <begin position="106"/>
        <end position="130"/>
    </location>
</feature>
<gene>
    <name evidence="2" type="ORF">EV694_1508</name>
</gene>
<keyword evidence="3" id="KW-1185">Reference proteome</keyword>
<keyword evidence="1" id="KW-0812">Transmembrane</keyword>
<feature type="transmembrane region" description="Helical" evidence="1">
    <location>
        <begin position="136"/>
        <end position="160"/>
    </location>
</feature>
<keyword evidence="1" id="KW-1133">Transmembrane helix</keyword>
<dbReference type="RefSeq" id="WP_132691070.1">
    <property type="nucleotide sequence ID" value="NZ_SMFT01000003.1"/>
</dbReference>
<dbReference type="OrthoDB" id="9814483at2"/>
<dbReference type="PANTHER" id="PTHR42709">
    <property type="entry name" value="ALKALINE PHOSPHATASE LIKE PROTEIN"/>
    <property type="match status" value="1"/>
</dbReference>
<reference evidence="2 3" key="1">
    <citation type="submission" date="2019-03" db="EMBL/GenBank/DDBJ databases">
        <title>Genomic Encyclopedia of Type Strains, Phase IV (KMG-IV): sequencing the most valuable type-strain genomes for metagenomic binning, comparative biology and taxonomic classification.</title>
        <authorList>
            <person name="Goeker M."/>
        </authorList>
    </citation>
    <scope>NUCLEOTIDE SEQUENCE [LARGE SCALE GENOMIC DNA]</scope>
    <source>
        <strain evidence="2 3">DSM 15534</strain>
    </source>
</reference>
<dbReference type="InterPro" id="IPR051311">
    <property type="entry name" value="DedA_domain"/>
</dbReference>
<protein>
    <submittedName>
        <fullName evidence="2">Membrane protein YqaA with SNARE-associated domain</fullName>
    </submittedName>
</protein>
<accession>A0A4V2PBL9</accession>
<proteinExistence type="predicted"/>
<keyword evidence="1" id="KW-0472">Membrane</keyword>
<dbReference type="EMBL" id="SMFT01000003">
    <property type="protein sequence ID" value="TCJ97915.1"/>
    <property type="molecule type" value="Genomic_DNA"/>
</dbReference>
<evidence type="ECO:0000256" key="1">
    <source>
        <dbReference type="SAM" id="Phobius"/>
    </source>
</evidence>
<dbReference type="Proteomes" id="UP000294702">
    <property type="component" value="Unassembled WGS sequence"/>
</dbReference>
<comment type="caution">
    <text evidence="2">The sequence shown here is derived from an EMBL/GenBank/DDBJ whole genome shotgun (WGS) entry which is preliminary data.</text>
</comment>
<name>A0A4V2PBL9_9PAST</name>
<feature type="transmembrane region" description="Helical" evidence="1">
    <location>
        <begin position="20"/>
        <end position="47"/>
    </location>
</feature>
<dbReference type="AlphaFoldDB" id="A0A4V2PBL9"/>
<evidence type="ECO:0000313" key="2">
    <source>
        <dbReference type="EMBL" id="TCJ97915.1"/>
    </source>
</evidence>
<dbReference type="PANTHER" id="PTHR42709:SF4">
    <property type="entry name" value="INNER MEMBRANE PROTEIN YQAA"/>
    <property type="match status" value="1"/>
</dbReference>
<evidence type="ECO:0000313" key="3">
    <source>
        <dbReference type="Proteomes" id="UP000294702"/>
    </source>
</evidence>
<sequence>MLDWLFSSQFWLDLLPKYGLWVMFLSALLSATLLPGNSEIIFATLAINSFTVETNYITIGKLWLVATLGNSLGSISTYWLGRLFPSYSLAATSAKSAWVIEKIQRFGAWALLLSWLPVVGDIFCVVAGWLRLNSFWASWCILLGKALRYGFLLLMLLPFVR</sequence>